<dbReference type="AlphaFoldDB" id="A0A542DPN6"/>
<sequence length="212" mass="22099">MRPWLPFVPVILLSVALAACSGPATGRPEPAASLTSAPVPESATGEPTEPTEPRNGAPAVDTPLDLSHFLRSPCDALTSAQITDYFGAGTSAKPDLDTPVGPECSWSSDDLHRGSVAVVFPHLNQSLPVLYGKRSTFAYFEELPPADGYPAVATSSLDLRPEGRCSVVVGVGGEATVDLTLKLSKPRVGKLDPCEAGHEAASAVIGNIKERN</sequence>
<keyword evidence="4" id="KW-1185">Reference proteome</keyword>
<dbReference type="OrthoDB" id="3678908at2"/>
<comment type="caution">
    <text evidence="3">The sequence shown here is derived from an EMBL/GenBank/DDBJ whole genome shotgun (WGS) entry which is preliminary data.</text>
</comment>
<dbReference type="RefSeq" id="WP_142000537.1">
    <property type="nucleotide sequence ID" value="NZ_VFML01000001.1"/>
</dbReference>
<protein>
    <submittedName>
        <fullName evidence="3">Uncharacterized protein DUF3558</fullName>
    </submittedName>
</protein>
<evidence type="ECO:0000256" key="2">
    <source>
        <dbReference type="SAM" id="SignalP"/>
    </source>
</evidence>
<reference evidence="3 4" key="1">
    <citation type="submission" date="2019-06" db="EMBL/GenBank/DDBJ databases">
        <title>Sequencing the genomes of 1000 actinobacteria strains.</title>
        <authorList>
            <person name="Klenk H.-P."/>
        </authorList>
    </citation>
    <scope>NUCLEOTIDE SEQUENCE [LARGE SCALE GENOMIC DNA]</scope>
    <source>
        <strain evidence="3 4">DSM 45679</strain>
    </source>
</reference>
<accession>A0A542DPN6</accession>
<gene>
    <name evidence="3" type="ORF">FB471_4735</name>
</gene>
<feature type="signal peptide" evidence="2">
    <location>
        <begin position="1"/>
        <end position="26"/>
    </location>
</feature>
<dbReference type="Proteomes" id="UP000320876">
    <property type="component" value="Unassembled WGS sequence"/>
</dbReference>
<dbReference type="PROSITE" id="PS51257">
    <property type="entry name" value="PROKAR_LIPOPROTEIN"/>
    <property type="match status" value="1"/>
</dbReference>
<name>A0A542DPN6_AMYCI</name>
<dbReference type="InterPro" id="IPR024520">
    <property type="entry name" value="DUF3558"/>
</dbReference>
<proteinExistence type="predicted"/>
<evidence type="ECO:0000256" key="1">
    <source>
        <dbReference type="SAM" id="MobiDB-lite"/>
    </source>
</evidence>
<feature type="chain" id="PRO_5038579449" evidence="2">
    <location>
        <begin position="27"/>
        <end position="212"/>
    </location>
</feature>
<organism evidence="3 4">
    <name type="scientific">Amycolatopsis cihanbeyliensis</name>
    <dbReference type="NCBI Taxonomy" id="1128664"/>
    <lineage>
        <taxon>Bacteria</taxon>
        <taxon>Bacillati</taxon>
        <taxon>Actinomycetota</taxon>
        <taxon>Actinomycetes</taxon>
        <taxon>Pseudonocardiales</taxon>
        <taxon>Pseudonocardiaceae</taxon>
        <taxon>Amycolatopsis</taxon>
    </lineage>
</organism>
<keyword evidence="2" id="KW-0732">Signal</keyword>
<evidence type="ECO:0000313" key="3">
    <source>
        <dbReference type="EMBL" id="TQJ04925.1"/>
    </source>
</evidence>
<feature type="region of interest" description="Disordered" evidence="1">
    <location>
        <begin position="24"/>
        <end position="62"/>
    </location>
</feature>
<dbReference type="Pfam" id="PF12079">
    <property type="entry name" value="DUF3558"/>
    <property type="match status" value="1"/>
</dbReference>
<evidence type="ECO:0000313" key="4">
    <source>
        <dbReference type="Proteomes" id="UP000320876"/>
    </source>
</evidence>
<dbReference type="EMBL" id="VFML01000001">
    <property type="protein sequence ID" value="TQJ04925.1"/>
    <property type="molecule type" value="Genomic_DNA"/>
</dbReference>